<dbReference type="Gene3D" id="1.20.1250.20">
    <property type="entry name" value="MFS general substrate transporter like domains"/>
    <property type="match status" value="1"/>
</dbReference>
<feature type="transmembrane region" description="Helical" evidence="7">
    <location>
        <begin position="330"/>
        <end position="349"/>
    </location>
</feature>
<feature type="transmembrane region" description="Helical" evidence="7">
    <location>
        <begin position="77"/>
        <end position="101"/>
    </location>
</feature>
<dbReference type="PRINTS" id="PR01036">
    <property type="entry name" value="TCRTETB"/>
</dbReference>
<dbReference type="RefSeq" id="WP_244746852.1">
    <property type="nucleotide sequence ID" value="NZ_CP095071.1"/>
</dbReference>
<feature type="transmembrane region" description="Helical" evidence="7">
    <location>
        <begin position="402"/>
        <end position="418"/>
    </location>
</feature>
<dbReference type="PANTHER" id="PTHR42718">
    <property type="entry name" value="MAJOR FACILITATOR SUPERFAMILY MULTIDRUG TRANSPORTER MFSC"/>
    <property type="match status" value="1"/>
</dbReference>
<dbReference type="Gene3D" id="1.20.1720.10">
    <property type="entry name" value="Multidrug resistance protein D"/>
    <property type="match status" value="1"/>
</dbReference>
<dbReference type="PANTHER" id="PTHR42718:SF24">
    <property type="entry name" value="MAJOR FACILITATOR SUPERFAMILY (MFS) PROFILE DOMAIN-CONTAINING PROTEIN"/>
    <property type="match status" value="1"/>
</dbReference>
<feature type="transmembrane region" description="Helical" evidence="7">
    <location>
        <begin position="198"/>
        <end position="219"/>
    </location>
</feature>
<dbReference type="CDD" id="cd17503">
    <property type="entry name" value="MFS_LmrB_MDR_like"/>
    <property type="match status" value="1"/>
</dbReference>
<evidence type="ECO:0000313" key="10">
    <source>
        <dbReference type="Proteomes" id="UP000831537"/>
    </source>
</evidence>
<evidence type="ECO:0000256" key="5">
    <source>
        <dbReference type="ARBA" id="ARBA00022989"/>
    </source>
</evidence>
<feature type="transmembrane region" description="Helical" evidence="7">
    <location>
        <begin position="355"/>
        <end position="372"/>
    </location>
</feature>
<comment type="subcellular location">
    <subcellularLocation>
        <location evidence="1">Cell membrane</location>
        <topology evidence="1">Multi-pass membrane protein</topology>
    </subcellularLocation>
</comment>
<feature type="transmembrane region" description="Helical" evidence="7">
    <location>
        <begin position="296"/>
        <end position="318"/>
    </location>
</feature>
<feature type="transmembrane region" description="Helical" evidence="7">
    <location>
        <begin position="50"/>
        <end position="70"/>
    </location>
</feature>
<feature type="domain" description="Major facilitator superfamily (MFS) profile" evidence="8">
    <location>
        <begin position="12"/>
        <end position="460"/>
    </location>
</feature>
<evidence type="ECO:0000256" key="2">
    <source>
        <dbReference type="ARBA" id="ARBA00022448"/>
    </source>
</evidence>
<feature type="transmembrane region" description="Helical" evidence="7">
    <location>
        <begin position="265"/>
        <end position="290"/>
    </location>
</feature>
<reference evidence="9 10" key="1">
    <citation type="submission" date="2022-04" db="EMBL/GenBank/DDBJ databases">
        <title>Gracilibacillus sp. isolated from saltern.</title>
        <authorList>
            <person name="Won M."/>
            <person name="Lee C.-M."/>
            <person name="Woen H.-Y."/>
            <person name="Kwon S.-W."/>
        </authorList>
    </citation>
    <scope>NUCLEOTIDE SEQUENCE [LARGE SCALE GENOMIC DNA]</scope>
    <source>
        <strain evidence="9 10">SSPM10-3</strain>
    </source>
</reference>
<evidence type="ECO:0000256" key="3">
    <source>
        <dbReference type="ARBA" id="ARBA00022475"/>
    </source>
</evidence>
<dbReference type="PROSITE" id="PS50850">
    <property type="entry name" value="MFS"/>
    <property type="match status" value="1"/>
</dbReference>
<keyword evidence="10" id="KW-1185">Reference proteome</keyword>
<organism evidence="9 10">
    <name type="scientific">Gracilibacillus salinarum</name>
    <dbReference type="NCBI Taxonomy" id="2932255"/>
    <lineage>
        <taxon>Bacteria</taxon>
        <taxon>Bacillati</taxon>
        <taxon>Bacillota</taxon>
        <taxon>Bacilli</taxon>
        <taxon>Bacillales</taxon>
        <taxon>Bacillaceae</taxon>
        <taxon>Gracilibacillus</taxon>
    </lineage>
</organism>
<protein>
    <submittedName>
        <fullName evidence="9">DHA2 family efflux MFS transporter permease subunit</fullName>
    </submittedName>
</protein>
<keyword evidence="5 7" id="KW-1133">Transmembrane helix</keyword>
<keyword evidence="2" id="KW-0813">Transport</keyword>
<dbReference type="NCBIfam" id="TIGR00711">
    <property type="entry name" value="efflux_EmrB"/>
    <property type="match status" value="1"/>
</dbReference>
<evidence type="ECO:0000256" key="7">
    <source>
        <dbReference type="SAM" id="Phobius"/>
    </source>
</evidence>
<evidence type="ECO:0000256" key="1">
    <source>
        <dbReference type="ARBA" id="ARBA00004651"/>
    </source>
</evidence>
<feature type="transmembrane region" description="Helical" evidence="7">
    <location>
        <begin position="165"/>
        <end position="186"/>
    </location>
</feature>
<dbReference type="EMBL" id="CP095071">
    <property type="protein sequence ID" value="UOQ86484.1"/>
    <property type="molecule type" value="Genomic_DNA"/>
</dbReference>
<feature type="transmembrane region" description="Helical" evidence="7">
    <location>
        <begin position="12"/>
        <end position="30"/>
    </location>
</feature>
<evidence type="ECO:0000256" key="6">
    <source>
        <dbReference type="ARBA" id="ARBA00023136"/>
    </source>
</evidence>
<keyword evidence="4 7" id="KW-0812">Transmembrane</keyword>
<proteinExistence type="predicted"/>
<gene>
    <name evidence="9" type="ORF">MUN87_06250</name>
</gene>
<feature type="transmembrane region" description="Helical" evidence="7">
    <location>
        <begin position="430"/>
        <end position="455"/>
    </location>
</feature>
<evidence type="ECO:0000256" key="4">
    <source>
        <dbReference type="ARBA" id="ARBA00022692"/>
    </source>
</evidence>
<dbReference type="InterPro" id="IPR020846">
    <property type="entry name" value="MFS_dom"/>
</dbReference>
<accession>A0ABY4GQD4</accession>
<dbReference type="SUPFAM" id="SSF103473">
    <property type="entry name" value="MFS general substrate transporter"/>
    <property type="match status" value="2"/>
</dbReference>
<name>A0ABY4GQD4_9BACI</name>
<evidence type="ECO:0000313" key="9">
    <source>
        <dbReference type="EMBL" id="UOQ86484.1"/>
    </source>
</evidence>
<sequence length="461" mass="50299">MKETKQVSKHAIVTVLLIGTFIAILNQTIMTTALPHLMEDLYITENTAQWLTTGFMLVNGIMIPVTAFLIQKYTTRTLFFTAMILFTAGTFICALSVNFFTLLVGRIVQASCAGIMMPLMQTVLFTLYPVEKRGRAMGVFGLVVAFAPAIGPTLSGWIIDNFDWRVLFQLLLPVSVFILIAGYFLLKNVTERTSPVLDVLSVMLSTIGFGGLLLGFSMAGSNGWGSYQVIFPLLIAVVGLYWFIQRQLKQEQAMLEFRVFKYKMFSLSLILVIIVFITFIGGMTILPIYMQKMMGYTAFESGLVLMPGGIVLGVLSPITGRIYDKVGSKWLAFTGLSLVTFSAFLLTDISAQTTFIYLMIVHAVAMVGNAMVKMPLTTAALNALPEELIPHGTAMNNTMRQVAGALGTAVLVTIMTNSEQDTTVYGVAGAVHGVSVAFIVVTCIGIGGMFLSLFIEGNRSK</sequence>
<feature type="transmembrane region" description="Helical" evidence="7">
    <location>
        <begin position="139"/>
        <end position="159"/>
    </location>
</feature>
<feature type="transmembrane region" description="Helical" evidence="7">
    <location>
        <begin position="107"/>
        <end position="127"/>
    </location>
</feature>
<dbReference type="InterPro" id="IPR004638">
    <property type="entry name" value="EmrB-like"/>
</dbReference>
<feature type="transmembrane region" description="Helical" evidence="7">
    <location>
        <begin position="225"/>
        <end position="244"/>
    </location>
</feature>
<evidence type="ECO:0000259" key="8">
    <source>
        <dbReference type="PROSITE" id="PS50850"/>
    </source>
</evidence>
<dbReference type="Pfam" id="PF07690">
    <property type="entry name" value="MFS_1"/>
    <property type="match status" value="1"/>
</dbReference>
<keyword evidence="3" id="KW-1003">Cell membrane</keyword>
<dbReference type="InterPro" id="IPR036259">
    <property type="entry name" value="MFS_trans_sf"/>
</dbReference>
<dbReference type="InterPro" id="IPR011701">
    <property type="entry name" value="MFS"/>
</dbReference>
<dbReference type="Proteomes" id="UP000831537">
    <property type="component" value="Chromosome"/>
</dbReference>
<keyword evidence="6 7" id="KW-0472">Membrane</keyword>